<dbReference type="Proteomes" id="UP000001807">
    <property type="component" value="Plasmid lp56"/>
</dbReference>
<dbReference type="Pfam" id="PF01672">
    <property type="entry name" value="Plasmid_parti_N"/>
    <property type="match status" value="1"/>
</dbReference>
<dbReference type="NCBIfam" id="NF033725">
    <property type="entry name" value="borfam_49"/>
    <property type="match status" value="1"/>
</dbReference>
<keyword evidence="1" id="KW-0812">Transmembrane</keyword>
<geneLocation type="plasmid" evidence="4 5">
    <name>lp56</name>
</geneLocation>
<keyword evidence="1" id="KW-1133">Transmembrane helix</keyword>
<feature type="domain" description="Plasmid partition protein putative C-terminal" evidence="3">
    <location>
        <begin position="142"/>
        <end position="192"/>
    </location>
</feature>
<dbReference type="InterPro" id="IPR058550">
    <property type="entry name" value="Plasmid_parti_N"/>
</dbReference>
<sequence>MGKKYNKKELVLNSRTFSHMNKELTNIDNMQDKDLINYNNLKEKLKYNLKDDIDNKIERMKILYEIKKKELYKYDNFSSFEQFIKHFVIAKTQAYLYLKVYEKVLEGAISIDNIKETGFRGLQRQLKENLLNVKKENLSEVNNKKMSIRFFMKNKEFYTFCKEDTKRACYILERLFFTKKEVLSDLINEYEKYKRKKKNKNKYLIFIIYGAIVILGWMMSFVLPQLSSQSKRPFWGGLFSFLLLL</sequence>
<feature type="domain" description="Plasmid partition protein putative N-terminal" evidence="2">
    <location>
        <begin position="29"/>
        <end position="128"/>
    </location>
</feature>
<evidence type="ECO:0000313" key="5">
    <source>
        <dbReference type="Proteomes" id="UP000001807"/>
    </source>
</evidence>
<dbReference type="EMBL" id="AE001584">
    <property type="protein sequence ID" value="AAF07708.1"/>
    <property type="molecule type" value="Genomic_DNA"/>
</dbReference>
<dbReference type="EnsemblBacteria" id="AAF07708">
    <property type="protein sequence ID" value="AAF07708"/>
    <property type="gene ID" value="BB_Q07"/>
</dbReference>
<keyword evidence="1" id="KW-0472">Membrane</keyword>
<reference evidence="5" key="1">
    <citation type="journal article" date="1997" name="Nature">
        <title>Genomic sequence of a Lyme disease spirochaete, Borrelia burgdorferi.</title>
        <authorList>
            <person name="Fraser C.M."/>
            <person name="Casjens S."/>
            <person name="Huang W.M."/>
            <person name="Sutton G.G."/>
            <person name="Clayton R."/>
            <person name="Lathigra R."/>
            <person name="White O."/>
            <person name="Ketchum K.A."/>
            <person name="Dodson R."/>
            <person name="Hickey E.K."/>
            <person name="Gwinn M."/>
            <person name="Dougherty B."/>
            <person name="Tomb J.F."/>
            <person name="Fleischmann R.D."/>
            <person name="Richardson D."/>
            <person name="Peterson J."/>
            <person name="Kerlavage A.R."/>
            <person name="Quackenbush J."/>
            <person name="Salzberg S."/>
            <person name="Hanson M."/>
            <person name="van Vugt R."/>
            <person name="Palmer N."/>
            <person name="Adams M.D."/>
            <person name="Gocayne J."/>
            <person name="Weidman J."/>
            <person name="Utterback T."/>
            <person name="Watthey L."/>
            <person name="McDonald L."/>
            <person name="Artiach P."/>
            <person name="Bowman C."/>
            <person name="Garland S."/>
            <person name="Fuji C."/>
            <person name="Cotton M.D."/>
            <person name="Horst K."/>
            <person name="Roberts K."/>
            <person name="Hatch B."/>
            <person name="Smith H.O."/>
            <person name="Venter J.C."/>
        </authorList>
    </citation>
    <scope>NUCLEOTIDE SEQUENCE [LARGE SCALE GENOMIC DNA]</scope>
    <source>
        <strain evidence="5">ATCC 35210 / DSM 4680 / CIP 102532 / B31</strain>
    </source>
</reference>
<accession>Q9S010</accession>
<gene>
    <name evidence="4" type="ordered locus">BB_Q07</name>
</gene>
<reference evidence="4 5" key="2">
    <citation type="journal article" date="2000" name="Mol. Microbiol.">
        <title>A bacterial genome in flux: the twelve linear and nine circular extrachromosomal DNAs in an infectious isolate of the Lyme disease spirochete Borrelia burgdorferi.</title>
        <authorList>
            <person name="Casjens S."/>
            <person name="Palmer N."/>
            <person name="van Vugt R."/>
            <person name="Huang W.M."/>
            <person name="Stevenson B."/>
            <person name="Rosa P."/>
            <person name="Lathigra R."/>
            <person name="Sutton G."/>
            <person name="Peterson J."/>
            <person name="Dodson R.J."/>
            <person name="Haft D."/>
            <person name="Hickey E."/>
            <person name="Gwinn M."/>
            <person name="White O."/>
            <person name="Fraser C.M."/>
        </authorList>
    </citation>
    <scope>NUCLEOTIDE SEQUENCE [LARGE SCALE GENOMIC DNA]</scope>
    <source>
        <strain evidence="5">ATCC 35210 / DSM 4680 / CIP 102532 / B31</strain>
    </source>
</reference>
<proteinExistence type="predicted"/>
<evidence type="ECO:0000313" key="4">
    <source>
        <dbReference type="EMBL" id="AAF07708.1"/>
    </source>
</evidence>
<evidence type="ECO:0000259" key="2">
    <source>
        <dbReference type="Pfam" id="PF01672"/>
    </source>
</evidence>
<dbReference type="HOGENOM" id="CLU_111029_0_0_12"/>
<name>Q9S010_BORBU</name>
<dbReference type="InterPro" id="IPR058551">
    <property type="entry name" value="Plasmid_parti_C"/>
</dbReference>
<feature type="transmembrane region" description="Helical" evidence="1">
    <location>
        <begin position="203"/>
        <end position="223"/>
    </location>
</feature>
<keyword evidence="5" id="KW-1185">Reference proteome</keyword>
<dbReference type="InterPro" id="IPR002596">
    <property type="entry name" value="Plasmid_parti"/>
</dbReference>
<dbReference type="PATRIC" id="fig|224326.49.peg.323"/>
<keyword evidence="4" id="KW-0614">Plasmid</keyword>
<protein>
    <submittedName>
        <fullName evidence="4">Plasmid partition protein</fullName>
    </submittedName>
</protein>
<evidence type="ECO:0000259" key="3">
    <source>
        <dbReference type="Pfam" id="PF25882"/>
    </source>
</evidence>
<evidence type="ECO:0000256" key="1">
    <source>
        <dbReference type="SAM" id="Phobius"/>
    </source>
</evidence>
<organism evidence="4 5">
    <name type="scientific">Borreliella burgdorferi (strain ATCC 35210 / DSM 4680 / CIP 102532 / B31)</name>
    <name type="common">Borrelia burgdorferi</name>
    <dbReference type="NCBI Taxonomy" id="224326"/>
    <lineage>
        <taxon>Bacteria</taxon>
        <taxon>Pseudomonadati</taxon>
        <taxon>Spirochaetota</taxon>
        <taxon>Spirochaetia</taxon>
        <taxon>Spirochaetales</taxon>
        <taxon>Borreliaceae</taxon>
        <taxon>Borreliella</taxon>
    </lineage>
</organism>
<dbReference type="AlphaFoldDB" id="Q9S010"/>
<dbReference type="KEGG" id="bbu:BB_Q07"/>
<dbReference type="OrthoDB" id="352867at2"/>
<dbReference type="Pfam" id="PF25882">
    <property type="entry name" value="Plasmid_parti_C"/>
    <property type="match status" value="1"/>
</dbReference>